<dbReference type="PROSITE" id="PS51747">
    <property type="entry name" value="CYT_DCMP_DEAMINASES_2"/>
    <property type="match status" value="1"/>
</dbReference>
<dbReference type="InterPro" id="IPR004794">
    <property type="entry name" value="Eubact_RibD"/>
</dbReference>
<comment type="pathway">
    <text evidence="1">Cofactor biosynthesis; riboflavin biosynthesis; 5-amino-6-(D-ribitylamino)uracil from GTP: step 2/4.</text>
</comment>
<dbReference type="AlphaFoldDB" id="A0A542DPQ4"/>
<reference evidence="6 7" key="1">
    <citation type="submission" date="2019-06" db="EMBL/GenBank/DDBJ databases">
        <title>Sequencing the genomes of 1000 actinobacteria strains.</title>
        <authorList>
            <person name="Klenk H.-P."/>
        </authorList>
    </citation>
    <scope>NUCLEOTIDE SEQUENCE [LARGE SCALE GENOMIC DNA]</scope>
    <source>
        <strain evidence="6 7">DSM 45679</strain>
    </source>
</reference>
<dbReference type="InterPro" id="IPR016193">
    <property type="entry name" value="Cytidine_deaminase-like"/>
</dbReference>
<dbReference type="InterPro" id="IPR016192">
    <property type="entry name" value="APOBEC/CMP_deaminase_Zn-bd"/>
</dbReference>
<dbReference type="Pfam" id="PF00383">
    <property type="entry name" value="dCMP_cyt_deam_1"/>
    <property type="match status" value="1"/>
</dbReference>
<dbReference type="GO" id="GO:0009231">
    <property type="term" value="P:riboflavin biosynthetic process"/>
    <property type="evidence" value="ECO:0007669"/>
    <property type="project" value="UniProtKB-UniPathway"/>
</dbReference>
<sequence length="302" mass="31242">MNAPITEVDAMRRAIALSARGVGTTSPNPPVGCVILDSAGRPVGEGYHLRKGEPHAEVHALTAAGALASGGTAAVTLEPCNHHGRTPPCHQALIDAGVARVLIAVMDPTSRGIGGAARLRHSGLAVEVGVLADEALVVLRPWLTALKTGRPSVTWACDITDGYPRPMPDEVLAQGGLRYQVDAVLYGDGRVEEGLAGGHGQGAVELPGFVPVTEPETALSTLYGAGARTVLLHCGADVARPFAALRLVEDVAMFLATTAPAASSSPSEHDLPLFSPFSIRSIRRLRAGVLVEGSTRSSIEAE</sequence>
<keyword evidence="4" id="KW-0862">Zinc</keyword>
<dbReference type="GO" id="GO:0008270">
    <property type="term" value="F:zinc ion binding"/>
    <property type="evidence" value="ECO:0007669"/>
    <property type="project" value="InterPro"/>
</dbReference>
<dbReference type="InterPro" id="IPR002125">
    <property type="entry name" value="CMP_dCMP_dom"/>
</dbReference>
<evidence type="ECO:0000256" key="2">
    <source>
        <dbReference type="ARBA" id="ARBA00012766"/>
    </source>
</evidence>
<name>A0A542DPQ4_AMYCI</name>
<comment type="caution">
    <text evidence="6">The sequence shown here is derived from an EMBL/GenBank/DDBJ whole genome shotgun (WGS) entry which is preliminary data.</text>
</comment>
<evidence type="ECO:0000313" key="7">
    <source>
        <dbReference type="Proteomes" id="UP000320876"/>
    </source>
</evidence>
<dbReference type="UniPathway" id="UPA00275">
    <property type="reaction ID" value="UER00401"/>
</dbReference>
<dbReference type="PANTHER" id="PTHR11079:SF162">
    <property type="entry name" value="RIBOFLAVIN BIOSYNTHESIS PROTEIN PYRD, CHLOROPLASTIC"/>
    <property type="match status" value="1"/>
</dbReference>
<evidence type="ECO:0000256" key="1">
    <source>
        <dbReference type="ARBA" id="ARBA00004882"/>
    </source>
</evidence>
<dbReference type="EMBL" id="VFML01000001">
    <property type="protein sequence ID" value="TQJ05083.1"/>
    <property type="molecule type" value="Genomic_DNA"/>
</dbReference>
<dbReference type="RefSeq" id="WP_211358118.1">
    <property type="nucleotide sequence ID" value="NZ_VFML01000001.1"/>
</dbReference>
<dbReference type="CDD" id="cd01284">
    <property type="entry name" value="Riboflavin_deaminase-reductase"/>
    <property type="match status" value="1"/>
</dbReference>
<dbReference type="NCBIfam" id="TIGR00326">
    <property type="entry name" value="eubact_ribD"/>
    <property type="match status" value="1"/>
</dbReference>
<keyword evidence="7" id="KW-1185">Reference proteome</keyword>
<evidence type="ECO:0000313" key="6">
    <source>
        <dbReference type="EMBL" id="TQJ05083.1"/>
    </source>
</evidence>
<accession>A0A542DPQ4</accession>
<evidence type="ECO:0000256" key="4">
    <source>
        <dbReference type="ARBA" id="ARBA00022833"/>
    </source>
</evidence>
<protein>
    <recommendedName>
        <fullName evidence="2">diaminohydroxyphosphoribosylaminopyrimidine deaminase</fullName>
        <ecNumber evidence="2">3.5.4.26</ecNumber>
    </recommendedName>
</protein>
<dbReference type="PANTHER" id="PTHR11079">
    <property type="entry name" value="CYTOSINE DEAMINASE FAMILY MEMBER"/>
    <property type="match status" value="1"/>
</dbReference>
<evidence type="ECO:0000259" key="5">
    <source>
        <dbReference type="PROSITE" id="PS51747"/>
    </source>
</evidence>
<dbReference type="Proteomes" id="UP000320876">
    <property type="component" value="Unassembled WGS sequence"/>
</dbReference>
<evidence type="ECO:0000256" key="3">
    <source>
        <dbReference type="ARBA" id="ARBA00022723"/>
    </source>
</evidence>
<dbReference type="Gene3D" id="3.40.140.10">
    <property type="entry name" value="Cytidine Deaminase, domain 2"/>
    <property type="match status" value="1"/>
</dbReference>
<dbReference type="EC" id="3.5.4.26" evidence="2"/>
<dbReference type="PROSITE" id="PS00903">
    <property type="entry name" value="CYT_DCMP_DEAMINASES_1"/>
    <property type="match status" value="1"/>
</dbReference>
<feature type="domain" description="CMP/dCMP-type deaminase" evidence="5">
    <location>
        <begin position="5"/>
        <end position="126"/>
    </location>
</feature>
<organism evidence="6 7">
    <name type="scientific">Amycolatopsis cihanbeyliensis</name>
    <dbReference type="NCBI Taxonomy" id="1128664"/>
    <lineage>
        <taxon>Bacteria</taxon>
        <taxon>Bacillati</taxon>
        <taxon>Actinomycetota</taxon>
        <taxon>Actinomycetes</taxon>
        <taxon>Pseudonocardiales</taxon>
        <taxon>Pseudonocardiaceae</taxon>
        <taxon>Amycolatopsis</taxon>
    </lineage>
</organism>
<keyword evidence="3" id="KW-0479">Metal-binding</keyword>
<gene>
    <name evidence="6" type="ORF">FB471_4906</name>
</gene>
<dbReference type="GO" id="GO:0008835">
    <property type="term" value="F:diaminohydroxyphosphoribosylaminopyrimidine deaminase activity"/>
    <property type="evidence" value="ECO:0007669"/>
    <property type="project" value="UniProtKB-EC"/>
</dbReference>
<proteinExistence type="predicted"/>
<dbReference type="SUPFAM" id="SSF53927">
    <property type="entry name" value="Cytidine deaminase-like"/>
    <property type="match status" value="1"/>
</dbReference>